<dbReference type="EMBL" id="BMJJ01000011">
    <property type="protein sequence ID" value="GGD33548.1"/>
    <property type="molecule type" value="Genomic_DNA"/>
</dbReference>
<dbReference type="GO" id="GO:0009088">
    <property type="term" value="P:threonine biosynthetic process"/>
    <property type="evidence" value="ECO:0007669"/>
    <property type="project" value="TreeGrafter"/>
</dbReference>
<evidence type="ECO:0000313" key="3">
    <source>
        <dbReference type="EMBL" id="GGD33548.1"/>
    </source>
</evidence>
<evidence type="ECO:0000256" key="1">
    <source>
        <dbReference type="ARBA" id="ARBA00038240"/>
    </source>
</evidence>
<comment type="similarity">
    <text evidence="1">Belongs to the pseudomonas-type ThrB family.</text>
</comment>
<sequence length="330" mass="35937">MLYDEPFLRQLEEGLRGALPAWGMPPSAGLSRLGISENALFLASESERRIVLRVHRPHYHSAAEIASELAWIEALRAAGIVETPAPIRARDGALIVRFDAGGNHRLAVAFEHMTGSEPGGDLVPWYGELGAISARMHVHARAWRRPADFVRKRWNFATILGDAAHWGDWRAAPGLDAPGLAVLERLYVHLQAATAEFGEGADRFGLIHGDMRAANLLVDGDRLGVIDFDDCGLGWFGYDFAAAISFIEHEPVVPELQAAWLAGYRRVAPLAPEQERALPMLVMLRRMQLTAWIASHAETPTAKSLGPAFTAGTVDLAEAYLSSGIGREAG</sequence>
<comment type="caution">
    <text evidence="3">The sequence shown here is derived from an EMBL/GenBank/DDBJ whole genome shotgun (WGS) entry which is preliminary data.</text>
</comment>
<dbReference type="PANTHER" id="PTHR21064">
    <property type="entry name" value="AMINOGLYCOSIDE PHOSPHOTRANSFERASE DOMAIN-CONTAINING PROTEIN-RELATED"/>
    <property type="match status" value="1"/>
</dbReference>
<dbReference type="Gene3D" id="3.90.1200.10">
    <property type="match status" value="1"/>
</dbReference>
<evidence type="ECO:0000313" key="4">
    <source>
        <dbReference type="Proteomes" id="UP000613160"/>
    </source>
</evidence>
<dbReference type="SUPFAM" id="SSF56112">
    <property type="entry name" value="Protein kinase-like (PK-like)"/>
    <property type="match status" value="1"/>
</dbReference>
<keyword evidence="4" id="KW-1185">Reference proteome</keyword>
<dbReference type="RefSeq" id="WP_188854251.1">
    <property type="nucleotide sequence ID" value="NZ_BMJJ01000011.1"/>
</dbReference>
<reference evidence="3" key="2">
    <citation type="submission" date="2020-09" db="EMBL/GenBank/DDBJ databases">
        <authorList>
            <person name="Sun Q."/>
            <person name="Zhou Y."/>
        </authorList>
    </citation>
    <scope>NUCLEOTIDE SEQUENCE</scope>
    <source>
        <strain evidence="3">CGMCC 1.15493</strain>
    </source>
</reference>
<dbReference type="Pfam" id="PF01636">
    <property type="entry name" value="APH"/>
    <property type="match status" value="1"/>
</dbReference>
<dbReference type="Proteomes" id="UP000613160">
    <property type="component" value="Unassembled WGS sequence"/>
</dbReference>
<accession>A0A916Y6X0</accession>
<dbReference type="InterPro" id="IPR050249">
    <property type="entry name" value="Pseudomonas-type_ThrB"/>
</dbReference>
<dbReference type="AlphaFoldDB" id="A0A916Y6X0"/>
<protein>
    <submittedName>
        <fullName evidence="3">Aminoglycoside phosphotransferase</fullName>
    </submittedName>
</protein>
<gene>
    <name evidence="3" type="ORF">GCM10011335_40670</name>
</gene>
<organism evidence="3 4">
    <name type="scientific">Aureimonas glaciei</name>
    <dbReference type="NCBI Taxonomy" id="1776957"/>
    <lineage>
        <taxon>Bacteria</taxon>
        <taxon>Pseudomonadati</taxon>
        <taxon>Pseudomonadota</taxon>
        <taxon>Alphaproteobacteria</taxon>
        <taxon>Hyphomicrobiales</taxon>
        <taxon>Aurantimonadaceae</taxon>
        <taxon>Aureimonas</taxon>
    </lineage>
</organism>
<feature type="domain" description="Aminoglycoside phosphotransferase" evidence="2">
    <location>
        <begin position="37"/>
        <end position="270"/>
    </location>
</feature>
<reference evidence="3" key="1">
    <citation type="journal article" date="2014" name="Int. J. Syst. Evol. Microbiol.">
        <title>Complete genome sequence of Corynebacterium casei LMG S-19264T (=DSM 44701T), isolated from a smear-ripened cheese.</title>
        <authorList>
            <consortium name="US DOE Joint Genome Institute (JGI-PGF)"/>
            <person name="Walter F."/>
            <person name="Albersmeier A."/>
            <person name="Kalinowski J."/>
            <person name="Ruckert C."/>
        </authorList>
    </citation>
    <scope>NUCLEOTIDE SEQUENCE</scope>
    <source>
        <strain evidence="3">CGMCC 1.15493</strain>
    </source>
</reference>
<evidence type="ECO:0000259" key="2">
    <source>
        <dbReference type="Pfam" id="PF01636"/>
    </source>
</evidence>
<dbReference type="PANTHER" id="PTHR21064:SF6">
    <property type="entry name" value="AMINOGLYCOSIDE PHOSPHOTRANSFERASE DOMAIN-CONTAINING PROTEIN"/>
    <property type="match status" value="1"/>
</dbReference>
<dbReference type="InterPro" id="IPR011009">
    <property type="entry name" value="Kinase-like_dom_sf"/>
</dbReference>
<name>A0A916Y6X0_9HYPH</name>
<dbReference type="GO" id="GO:0004413">
    <property type="term" value="F:homoserine kinase activity"/>
    <property type="evidence" value="ECO:0007669"/>
    <property type="project" value="TreeGrafter"/>
</dbReference>
<dbReference type="InterPro" id="IPR002575">
    <property type="entry name" value="Aminoglycoside_PTrfase"/>
</dbReference>
<proteinExistence type="inferred from homology"/>